<accession>A0A8J1Y9Y5</accession>
<sequence length="293" mass="33291">MSILEWISLLTVLLIWSKGDIASGSIDPTVGSKIQEFLPVIERVEAELDILGNIFYEKIIKPKYPKKTSKAALEAQMGFVMPLLQYIKKKGTAFSQFAGDQTTRDTFTGVSTIANETLGELLRLRNSKTKKKEIAVVTEILKSAIELFTWYTTHNETGTVKPEEDQGKLSKEQVLEQIEAMAYVLGEDLKRISKFTKNRWNKKMTTWKRTVGPMLTYIKSKSYRIIQVKDLANDTRQGFKYLRDIAVQTENILPKLSSKNKRTALKKLDTIVTTLANRYKVTTPQVETTNVSV</sequence>
<dbReference type="Proteomes" id="UP000749559">
    <property type="component" value="Unassembled WGS sequence"/>
</dbReference>
<gene>
    <name evidence="1" type="ORF">OFUS_LOCUS24538</name>
</gene>
<keyword evidence="2" id="KW-1185">Reference proteome</keyword>
<organism evidence="1 2">
    <name type="scientific">Owenia fusiformis</name>
    <name type="common">Polychaete worm</name>
    <dbReference type="NCBI Taxonomy" id="6347"/>
    <lineage>
        <taxon>Eukaryota</taxon>
        <taxon>Metazoa</taxon>
        <taxon>Spiralia</taxon>
        <taxon>Lophotrochozoa</taxon>
        <taxon>Annelida</taxon>
        <taxon>Polychaeta</taxon>
        <taxon>Sedentaria</taxon>
        <taxon>Canalipalpata</taxon>
        <taxon>Sabellida</taxon>
        <taxon>Oweniida</taxon>
        <taxon>Oweniidae</taxon>
        <taxon>Owenia</taxon>
    </lineage>
</organism>
<reference evidence="1" key="1">
    <citation type="submission" date="2022-03" db="EMBL/GenBank/DDBJ databases">
        <authorList>
            <person name="Martin C."/>
        </authorList>
    </citation>
    <scope>NUCLEOTIDE SEQUENCE</scope>
</reference>
<evidence type="ECO:0000313" key="1">
    <source>
        <dbReference type="EMBL" id="CAH1800679.1"/>
    </source>
</evidence>
<name>A0A8J1Y9Y5_OWEFU</name>
<evidence type="ECO:0000313" key="2">
    <source>
        <dbReference type="Proteomes" id="UP000749559"/>
    </source>
</evidence>
<dbReference type="AlphaFoldDB" id="A0A8J1Y9Y5"/>
<protein>
    <submittedName>
        <fullName evidence="1">Uncharacterized protein</fullName>
    </submittedName>
</protein>
<feature type="non-terminal residue" evidence="1">
    <location>
        <position position="293"/>
    </location>
</feature>
<comment type="caution">
    <text evidence="1">The sequence shown here is derived from an EMBL/GenBank/DDBJ whole genome shotgun (WGS) entry which is preliminary data.</text>
</comment>
<proteinExistence type="predicted"/>
<dbReference type="EMBL" id="CAIIXF020000012">
    <property type="protein sequence ID" value="CAH1800679.1"/>
    <property type="molecule type" value="Genomic_DNA"/>
</dbReference>